<comment type="caution">
    <text evidence="2">The sequence shown here is derived from an EMBL/GenBank/DDBJ whole genome shotgun (WGS) entry which is preliminary data.</text>
</comment>
<dbReference type="OrthoDB" id="346011at2"/>
<feature type="transmembrane region" description="Helical" evidence="1">
    <location>
        <begin position="104"/>
        <end position="124"/>
    </location>
</feature>
<dbReference type="Pfam" id="PF10990">
    <property type="entry name" value="DUF2809"/>
    <property type="match status" value="1"/>
</dbReference>
<keyword evidence="1" id="KW-0472">Membrane</keyword>
<proteinExistence type="predicted"/>
<gene>
    <name evidence="2" type="ORF">EHQ17_05365</name>
</gene>
<keyword evidence="1" id="KW-1133">Transmembrane helix</keyword>
<keyword evidence="1" id="KW-0812">Transmembrane</keyword>
<evidence type="ECO:0000256" key="1">
    <source>
        <dbReference type="SAM" id="Phobius"/>
    </source>
</evidence>
<protein>
    <submittedName>
        <fullName evidence="2">DUF2809 domain-containing protein</fullName>
    </submittedName>
</protein>
<evidence type="ECO:0000313" key="3">
    <source>
        <dbReference type="Proteomes" id="UP000298277"/>
    </source>
</evidence>
<name>A0A5F1YD66_9LEPT</name>
<sequence length="145" mass="16688">MLKTEKRTNYDRKVYLGFFVFFVSICIAIVTFFHSVPFVRGFMGDMIVVMLMYSFCKSVFDFPPLSLAFAVLTVSFSVEIAQYLRSIGIVRWNETEISRLTVGAVFDPWDLIAYLFGVTAIYSLDRSILKRIQTKNDPSYSPKSK</sequence>
<feature type="transmembrane region" description="Helical" evidence="1">
    <location>
        <begin position="65"/>
        <end position="84"/>
    </location>
</feature>
<keyword evidence="3" id="KW-1185">Reference proteome</keyword>
<evidence type="ECO:0000313" key="2">
    <source>
        <dbReference type="EMBL" id="TGK36005.1"/>
    </source>
</evidence>
<dbReference type="Proteomes" id="UP000298277">
    <property type="component" value="Unassembled WGS sequence"/>
</dbReference>
<reference evidence="2" key="1">
    <citation type="journal article" date="2019" name="PLoS Negl. Trop. Dis.">
        <title>Revisiting the worldwide diversity of Leptospira species in the environment.</title>
        <authorList>
            <person name="Vincent A.T."/>
            <person name="Schiettekatte O."/>
            <person name="Bourhy P."/>
            <person name="Veyrier F.J."/>
            <person name="Picardeau M."/>
        </authorList>
    </citation>
    <scope>NUCLEOTIDE SEQUENCE [LARGE SCALE GENOMIC DNA]</scope>
    <source>
        <strain evidence="2">201800299</strain>
    </source>
</reference>
<dbReference type="RefSeq" id="WP_135591350.1">
    <property type="nucleotide sequence ID" value="NZ_RQEZ01000012.1"/>
</dbReference>
<feature type="transmembrane region" description="Helical" evidence="1">
    <location>
        <begin position="12"/>
        <end position="32"/>
    </location>
</feature>
<dbReference type="AlphaFoldDB" id="A0A5F1YD66"/>
<organism evidence="2 3">
    <name type="scientific">Leptospira gomenensis</name>
    <dbReference type="NCBI Taxonomy" id="2484974"/>
    <lineage>
        <taxon>Bacteria</taxon>
        <taxon>Pseudomonadati</taxon>
        <taxon>Spirochaetota</taxon>
        <taxon>Spirochaetia</taxon>
        <taxon>Leptospirales</taxon>
        <taxon>Leptospiraceae</taxon>
        <taxon>Leptospira</taxon>
    </lineage>
</organism>
<dbReference type="InterPro" id="IPR021257">
    <property type="entry name" value="DUF2809"/>
</dbReference>
<dbReference type="EMBL" id="RQFA01000026">
    <property type="protein sequence ID" value="TGK36005.1"/>
    <property type="molecule type" value="Genomic_DNA"/>
</dbReference>
<accession>A0A5F1YD66</accession>